<keyword evidence="1" id="KW-0489">Methyltransferase</keyword>
<name>A0AAN4TJM7_PSESF</name>
<dbReference type="GO" id="GO:0008168">
    <property type="term" value="F:methyltransferase activity"/>
    <property type="evidence" value="ECO:0007669"/>
    <property type="project" value="UniProtKB-KW"/>
</dbReference>
<protein>
    <submittedName>
        <fullName evidence="1">SAM-dependent methyltransferase</fullName>
    </submittedName>
</protein>
<dbReference type="EMBL" id="BGKA01000067">
    <property type="protein sequence ID" value="GBH15933.1"/>
    <property type="molecule type" value="Genomic_DNA"/>
</dbReference>
<reference evidence="1 2" key="1">
    <citation type="submission" date="2018-04" db="EMBL/GenBank/DDBJ databases">
        <title>Draft genome sequence of Pseudomonas syringae pv. actinidiae biovar 3 strains isolated from kiwifruit in Kagawa prefecture.</title>
        <authorList>
            <person name="Tabuchi M."/>
            <person name="Saito M."/>
            <person name="Fujiwara S."/>
            <person name="Sasa N."/>
            <person name="Akimitsu K."/>
            <person name="Gomi K."/>
            <person name="Konishi-Sugita S."/>
            <person name="Hamano K."/>
            <person name="Kataoka I."/>
        </authorList>
    </citation>
    <scope>NUCLEOTIDE SEQUENCE [LARGE SCALE GENOMIC DNA]</scope>
    <source>
        <strain evidence="1 2">MAFF212211</strain>
    </source>
</reference>
<accession>A0AAN4TJM7</accession>
<keyword evidence="1" id="KW-0808">Transferase</keyword>
<sequence>MRIREQARDTLNDSFPAWGRIPDALRPASEIFQPPYFVSRRFVGMALLERQHRLLNQIIRHGQLDLPFFHQLDHSTLPDKWLAAIQRAELALAEHLPRALIVSADSPCPSSEYGVLDLVHMAWWNKEGKFVHAP</sequence>
<gene>
    <name evidence="1" type="ORF">KPSA3_01866</name>
</gene>
<dbReference type="AlphaFoldDB" id="A0AAN4TJM7"/>
<organism evidence="1 2">
    <name type="scientific">Pseudomonas syringae pv. actinidiae</name>
    <dbReference type="NCBI Taxonomy" id="103796"/>
    <lineage>
        <taxon>Bacteria</taxon>
        <taxon>Pseudomonadati</taxon>
        <taxon>Pseudomonadota</taxon>
        <taxon>Gammaproteobacteria</taxon>
        <taxon>Pseudomonadales</taxon>
        <taxon>Pseudomonadaceae</taxon>
        <taxon>Pseudomonas</taxon>
        <taxon>Pseudomonas syringae</taxon>
    </lineage>
</organism>
<dbReference type="Proteomes" id="UP000248291">
    <property type="component" value="Unassembled WGS sequence"/>
</dbReference>
<evidence type="ECO:0000313" key="2">
    <source>
        <dbReference type="Proteomes" id="UP000248291"/>
    </source>
</evidence>
<proteinExistence type="predicted"/>
<dbReference type="GO" id="GO:0032259">
    <property type="term" value="P:methylation"/>
    <property type="evidence" value="ECO:0007669"/>
    <property type="project" value="UniProtKB-KW"/>
</dbReference>
<evidence type="ECO:0000313" key="1">
    <source>
        <dbReference type="EMBL" id="GBH15933.1"/>
    </source>
</evidence>
<comment type="caution">
    <text evidence="1">The sequence shown here is derived from an EMBL/GenBank/DDBJ whole genome shotgun (WGS) entry which is preliminary data.</text>
</comment>